<evidence type="ECO:0000256" key="4">
    <source>
        <dbReference type="SAM" id="SignalP"/>
    </source>
</evidence>
<keyword evidence="2" id="KW-0175">Coiled coil</keyword>
<dbReference type="RefSeq" id="WP_344877754.1">
    <property type="nucleotide sequence ID" value="NZ_BAAAZP010000062.1"/>
</dbReference>
<comment type="caution">
    <text evidence="7">The sequence shown here is derived from an EMBL/GenBank/DDBJ whole genome shotgun (WGS) entry which is preliminary data.</text>
</comment>
<dbReference type="Pfam" id="PF25989">
    <property type="entry name" value="YknX_C"/>
    <property type="match status" value="1"/>
</dbReference>
<feature type="region of interest" description="Disordered" evidence="3">
    <location>
        <begin position="165"/>
        <end position="197"/>
    </location>
</feature>
<feature type="compositionally biased region" description="Low complexity" evidence="3">
    <location>
        <begin position="186"/>
        <end position="197"/>
    </location>
</feature>
<dbReference type="PANTHER" id="PTHR32347:SF14">
    <property type="entry name" value="EFFLUX SYSTEM COMPONENT YKNX-RELATED"/>
    <property type="match status" value="1"/>
</dbReference>
<evidence type="ECO:0000256" key="1">
    <source>
        <dbReference type="ARBA" id="ARBA00004196"/>
    </source>
</evidence>
<dbReference type="Gene3D" id="2.40.30.170">
    <property type="match status" value="1"/>
</dbReference>
<evidence type="ECO:0000256" key="3">
    <source>
        <dbReference type="SAM" id="MobiDB-lite"/>
    </source>
</evidence>
<proteinExistence type="predicted"/>
<dbReference type="PANTHER" id="PTHR32347">
    <property type="entry name" value="EFFLUX SYSTEM COMPONENT YKNX-RELATED"/>
    <property type="match status" value="1"/>
</dbReference>
<reference evidence="8" key="1">
    <citation type="journal article" date="2019" name="Int. J. Syst. Evol. Microbiol.">
        <title>The Global Catalogue of Microorganisms (GCM) 10K type strain sequencing project: providing services to taxonomists for standard genome sequencing and annotation.</title>
        <authorList>
            <consortium name="The Broad Institute Genomics Platform"/>
            <consortium name="The Broad Institute Genome Sequencing Center for Infectious Disease"/>
            <person name="Wu L."/>
            <person name="Ma J."/>
        </authorList>
    </citation>
    <scope>NUCLEOTIDE SEQUENCE [LARGE SCALE GENOMIC DNA]</scope>
    <source>
        <strain evidence="8">JCM 16904</strain>
    </source>
</reference>
<evidence type="ECO:0000313" key="7">
    <source>
        <dbReference type="EMBL" id="GAA3665800.1"/>
    </source>
</evidence>
<protein>
    <submittedName>
        <fullName evidence="7">HlyD family efflux transporter periplasmic adaptor subunit</fullName>
    </submittedName>
</protein>
<sequence length="390" mass="38037">MKVSIRRKALITNGALAVLLLGGAGFAYAQLGAGPAAGEITVRTVAAGRGSVTASVSASGAVESSQSRTLSFGTGGTVENIYVKAGDKVDKGDILASLDDSTAQDGLTAAKATYDSAVDDGTDTAQLYAAYVKARNAYREAQRTVAATVLKAPFKGTVTAVNGSVGGTSSGSGSDSGAASGGQGSTGTAAASSGGSSSGSGFIEMADTAKLQLVGTFTESDVGKLKQGQEATITFDALPGVTATGEVTQIEPVAATTNNVVQYPVTVTFNDVPDEVRLGQTATVEVVVGQAENVVTVPSTAISTSGGQTTVTVLRNGSQARTPVEVGVQGATLTEIKSGVSEGDQIVPPTTAPGTTGNSGGGGQRQLSGGSGFPAGGGGTGGGGMPGGGR</sequence>
<feature type="domain" description="YknX-like beta-barrel" evidence="6">
    <location>
        <begin position="212"/>
        <end position="286"/>
    </location>
</feature>
<feature type="chain" id="PRO_5045949255" evidence="4">
    <location>
        <begin position="30"/>
        <end position="390"/>
    </location>
</feature>
<dbReference type="Pfam" id="PF25990">
    <property type="entry name" value="Beta-barrel_YknX"/>
    <property type="match status" value="1"/>
</dbReference>
<dbReference type="InterPro" id="IPR050465">
    <property type="entry name" value="UPF0194_transport"/>
</dbReference>
<dbReference type="InterPro" id="IPR058637">
    <property type="entry name" value="YknX-like_C"/>
</dbReference>
<dbReference type="Gene3D" id="2.40.50.100">
    <property type="match status" value="1"/>
</dbReference>
<dbReference type="Proteomes" id="UP001500902">
    <property type="component" value="Unassembled WGS sequence"/>
</dbReference>
<evidence type="ECO:0000256" key="2">
    <source>
        <dbReference type="ARBA" id="ARBA00023054"/>
    </source>
</evidence>
<dbReference type="InterPro" id="IPR058636">
    <property type="entry name" value="Beta-barrel_YknX"/>
</dbReference>
<comment type="subcellular location">
    <subcellularLocation>
        <location evidence="1">Cell envelope</location>
    </subcellularLocation>
</comment>
<feature type="domain" description="YknX-like C-terminal permuted SH3-like" evidence="5">
    <location>
        <begin position="294"/>
        <end position="347"/>
    </location>
</feature>
<evidence type="ECO:0000259" key="6">
    <source>
        <dbReference type="Pfam" id="PF25990"/>
    </source>
</evidence>
<organism evidence="7 8">
    <name type="scientific">Nonomuraea antimicrobica</name>
    <dbReference type="NCBI Taxonomy" id="561173"/>
    <lineage>
        <taxon>Bacteria</taxon>
        <taxon>Bacillati</taxon>
        <taxon>Actinomycetota</taxon>
        <taxon>Actinomycetes</taxon>
        <taxon>Streptosporangiales</taxon>
        <taxon>Streptosporangiaceae</taxon>
        <taxon>Nonomuraea</taxon>
    </lineage>
</organism>
<keyword evidence="8" id="KW-1185">Reference proteome</keyword>
<evidence type="ECO:0000313" key="8">
    <source>
        <dbReference type="Proteomes" id="UP001500902"/>
    </source>
</evidence>
<evidence type="ECO:0000259" key="5">
    <source>
        <dbReference type="Pfam" id="PF25989"/>
    </source>
</evidence>
<dbReference type="Gene3D" id="2.40.420.20">
    <property type="match status" value="1"/>
</dbReference>
<dbReference type="EMBL" id="BAAAZP010000062">
    <property type="protein sequence ID" value="GAA3665800.1"/>
    <property type="molecule type" value="Genomic_DNA"/>
</dbReference>
<feature type="region of interest" description="Disordered" evidence="3">
    <location>
        <begin position="337"/>
        <end position="390"/>
    </location>
</feature>
<keyword evidence="4" id="KW-0732">Signal</keyword>
<name>A0ABP7BNW6_9ACTN</name>
<feature type="compositionally biased region" description="Gly residues" evidence="3">
    <location>
        <begin position="357"/>
        <end position="390"/>
    </location>
</feature>
<gene>
    <name evidence="7" type="ORF">GCM10022224_032580</name>
</gene>
<dbReference type="SUPFAM" id="SSF111369">
    <property type="entry name" value="HlyD-like secretion proteins"/>
    <property type="match status" value="1"/>
</dbReference>
<accession>A0ABP7BNW6</accession>
<feature type="signal peptide" evidence="4">
    <location>
        <begin position="1"/>
        <end position="29"/>
    </location>
</feature>